<dbReference type="Pfam" id="PF00011">
    <property type="entry name" value="HSP20"/>
    <property type="match status" value="1"/>
</dbReference>
<feature type="compositionally biased region" description="Low complexity" evidence="3">
    <location>
        <begin position="295"/>
        <end position="304"/>
    </location>
</feature>
<dbReference type="CDD" id="cd06464">
    <property type="entry name" value="ACD_sHsps-like"/>
    <property type="match status" value="1"/>
</dbReference>
<feature type="compositionally biased region" description="Basic and acidic residues" evidence="3">
    <location>
        <begin position="409"/>
        <end position="432"/>
    </location>
</feature>
<feature type="compositionally biased region" description="Basic and acidic residues" evidence="3">
    <location>
        <begin position="278"/>
        <end position="292"/>
    </location>
</feature>
<organism evidence="6 7">
    <name type="scientific">Psophocarpus tetragonolobus</name>
    <name type="common">Winged bean</name>
    <name type="synonym">Dolichos tetragonolobus</name>
    <dbReference type="NCBI Taxonomy" id="3891"/>
    <lineage>
        <taxon>Eukaryota</taxon>
        <taxon>Viridiplantae</taxon>
        <taxon>Streptophyta</taxon>
        <taxon>Embryophyta</taxon>
        <taxon>Tracheophyta</taxon>
        <taxon>Spermatophyta</taxon>
        <taxon>Magnoliopsida</taxon>
        <taxon>eudicotyledons</taxon>
        <taxon>Gunneridae</taxon>
        <taxon>Pentapetalae</taxon>
        <taxon>rosids</taxon>
        <taxon>fabids</taxon>
        <taxon>Fabales</taxon>
        <taxon>Fabaceae</taxon>
        <taxon>Papilionoideae</taxon>
        <taxon>50 kb inversion clade</taxon>
        <taxon>NPAAA clade</taxon>
        <taxon>indigoferoid/millettioid clade</taxon>
        <taxon>Phaseoleae</taxon>
        <taxon>Psophocarpus</taxon>
    </lineage>
</organism>
<feature type="compositionally biased region" description="Basic residues" evidence="3">
    <location>
        <begin position="436"/>
        <end position="448"/>
    </location>
</feature>
<feature type="region of interest" description="Disordered" evidence="3">
    <location>
        <begin position="109"/>
        <end position="454"/>
    </location>
</feature>
<feature type="compositionally biased region" description="Low complexity" evidence="3">
    <location>
        <begin position="141"/>
        <end position="152"/>
    </location>
</feature>
<feature type="compositionally biased region" description="Basic and acidic residues" evidence="3">
    <location>
        <begin position="375"/>
        <end position="403"/>
    </location>
</feature>
<evidence type="ECO:0000313" key="6">
    <source>
        <dbReference type="EMBL" id="KAK7405717.1"/>
    </source>
</evidence>
<protein>
    <recommendedName>
        <fullName evidence="5">SHSP domain-containing protein</fullName>
    </recommendedName>
</protein>
<evidence type="ECO:0000259" key="5">
    <source>
        <dbReference type="PROSITE" id="PS01031"/>
    </source>
</evidence>
<feature type="domain" description="SHSP" evidence="5">
    <location>
        <begin position="18"/>
        <end position="124"/>
    </location>
</feature>
<dbReference type="Proteomes" id="UP001386955">
    <property type="component" value="Unassembled WGS sequence"/>
</dbReference>
<reference evidence="6 7" key="1">
    <citation type="submission" date="2024-01" db="EMBL/GenBank/DDBJ databases">
        <title>The genomes of 5 underutilized Papilionoideae crops provide insights into root nodulation and disease resistanc.</title>
        <authorList>
            <person name="Jiang F."/>
        </authorList>
    </citation>
    <scope>NUCLEOTIDE SEQUENCE [LARGE SCALE GENOMIC DNA]</scope>
    <source>
        <strain evidence="6">DUOXIRENSHENG_FW03</strain>
        <tissue evidence="6">Leaves</tissue>
    </source>
</reference>
<dbReference type="InterPro" id="IPR008978">
    <property type="entry name" value="HSP20-like_chaperone"/>
</dbReference>
<dbReference type="Gene3D" id="2.60.40.790">
    <property type="match status" value="1"/>
</dbReference>
<dbReference type="SUPFAM" id="SSF49764">
    <property type="entry name" value="HSP20-like chaperones"/>
    <property type="match status" value="1"/>
</dbReference>
<proteinExistence type="inferred from homology"/>
<sequence>MAFRQRVPTIRPTFSVRRVYETLQPRSETQELPEAFLLRVYLPGFPRGSVKITYEAISRTVRITGERQLQGTRWHKIDQAYPIPDYCEAEALQGKFETPVLTVTMPKKKAISQDAPKQQEVETPKGKGLVAEPNPDEKSQEITPPEQPTTTTKLEEAIEEKKSVTPPSLDSREQKKASLEEITSQIVSELIKDQKGQEGGVERVGSPQKGEKELEPKPTPPTRVTTMQTYAKPQNGQQEFEPRAAPTMVTKVKTAERPQKAQEEFEAKPTPTMLTKVKTSERPQKGQEEFEAKPTPTRTTTMQTNEMPQKGLEDFEPKPTPTMLTKVKTSEKPQMGQEESNVEPKSKTDDEQLQRGQDELEPKPAITNNVTRKSTVKEQLEEKKTEETSAEDSKKEDKNETSESTKSLKYKEQGDFEEKETKVEKLLTKEAEPSAQKKKKEKRKRKSEKKAVESGASVSQVFTKLAQGMLNEEERKLAANIGASILIIAALGYYVSNKFSS</sequence>
<feature type="compositionally biased region" description="Basic and acidic residues" evidence="3">
    <location>
        <begin position="253"/>
        <end position="267"/>
    </location>
</feature>
<dbReference type="InterPro" id="IPR002068">
    <property type="entry name" value="A-crystallin/Hsp20_dom"/>
</dbReference>
<comment type="caution">
    <text evidence="6">The sequence shown here is derived from an EMBL/GenBank/DDBJ whole genome shotgun (WGS) entry which is preliminary data.</text>
</comment>
<dbReference type="PROSITE" id="PS01031">
    <property type="entry name" value="SHSP"/>
    <property type="match status" value="1"/>
</dbReference>
<name>A0AAN9T2Y3_PSOTE</name>
<keyword evidence="7" id="KW-1185">Reference proteome</keyword>
<evidence type="ECO:0000313" key="7">
    <source>
        <dbReference type="Proteomes" id="UP001386955"/>
    </source>
</evidence>
<gene>
    <name evidence="6" type="ORF">VNO78_07325</name>
</gene>
<dbReference type="AlphaFoldDB" id="A0AAN9T2Y3"/>
<evidence type="ECO:0000256" key="1">
    <source>
        <dbReference type="PROSITE-ProRule" id="PRU00285"/>
    </source>
</evidence>
<evidence type="ECO:0000256" key="2">
    <source>
        <dbReference type="RuleBase" id="RU003616"/>
    </source>
</evidence>
<keyword evidence="4" id="KW-0472">Membrane</keyword>
<feature type="transmembrane region" description="Helical" evidence="4">
    <location>
        <begin position="477"/>
        <end position="495"/>
    </location>
</feature>
<keyword evidence="4" id="KW-1133">Transmembrane helix</keyword>
<feature type="compositionally biased region" description="Basic and acidic residues" evidence="3">
    <location>
        <begin position="153"/>
        <end position="163"/>
    </location>
</feature>
<feature type="compositionally biased region" description="Polar residues" evidence="3">
    <location>
        <begin position="223"/>
        <end position="238"/>
    </location>
</feature>
<keyword evidence="4" id="KW-0812">Transmembrane</keyword>
<feature type="compositionally biased region" description="Basic and acidic residues" evidence="3">
    <location>
        <begin position="170"/>
        <end position="179"/>
    </location>
</feature>
<evidence type="ECO:0000256" key="3">
    <source>
        <dbReference type="SAM" id="MobiDB-lite"/>
    </source>
</evidence>
<feature type="compositionally biased region" description="Basic and acidic residues" evidence="3">
    <location>
        <begin position="342"/>
        <end position="362"/>
    </location>
</feature>
<evidence type="ECO:0000256" key="4">
    <source>
        <dbReference type="SAM" id="Phobius"/>
    </source>
</evidence>
<comment type="similarity">
    <text evidence="1 2">Belongs to the small heat shock protein (HSP20) family.</text>
</comment>
<dbReference type="EMBL" id="JAYMYS010000002">
    <property type="protein sequence ID" value="KAK7405717.1"/>
    <property type="molecule type" value="Genomic_DNA"/>
</dbReference>
<accession>A0AAN9T2Y3</accession>